<protein>
    <recommendedName>
        <fullName evidence="4">FH2 domain-containing protein</fullName>
    </recommendedName>
</protein>
<evidence type="ECO:0000256" key="3">
    <source>
        <dbReference type="SAM" id="MobiDB-lite"/>
    </source>
</evidence>
<evidence type="ECO:0000313" key="6">
    <source>
        <dbReference type="Proteomes" id="UP001054889"/>
    </source>
</evidence>
<evidence type="ECO:0000313" key="5">
    <source>
        <dbReference type="EMBL" id="GJN09795.1"/>
    </source>
</evidence>
<dbReference type="Proteomes" id="UP001054889">
    <property type="component" value="Unassembled WGS sequence"/>
</dbReference>
<keyword evidence="2" id="KW-0175">Coiled coil</keyword>
<feature type="region of interest" description="Disordered" evidence="3">
    <location>
        <begin position="312"/>
        <end position="386"/>
    </location>
</feature>
<dbReference type="PANTHER" id="PTHR45733">
    <property type="entry name" value="FORMIN-J"/>
    <property type="match status" value="1"/>
</dbReference>
<name>A0AAV5DHX7_ELECO</name>
<evidence type="ECO:0000256" key="2">
    <source>
        <dbReference type="SAM" id="Coils"/>
    </source>
</evidence>
<evidence type="ECO:0000259" key="4">
    <source>
        <dbReference type="PROSITE" id="PS51444"/>
    </source>
</evidence>
<accession>A0AAV5DHX7</accession>
<dbReference type="InterPro" id="IPR015425">
    <property type="entry name" value="FH2_Formin"/>
</dbReference>
<feature type="compositionally biased region" description="Basic and acidic residues" evidence="3">
    <location>
        <begin position="312"/>
        <end position="352"/>
    </location>
</feature>
<dbReference type="PROSITE" id="PS51444">
    <property type="entry name" value="FH2"/>
    <property type="match status" value="1"/>
</dbReference>
<dbReference type="Pfam" id="PF02181">
    <property type="entry name" value="FH2"/>
    <property type="match status" value="1"/>
</dbReference>
<sequence length="386" mass="44185">MDEKHVHQFFMELMKLPRVESKLRVFSFKIQFRSQVSDLKRNLNIVNTSAEEIRGSVKLKRIMQTILSLGNALNQGTARGSAVGFRLDSLLKLSDTRARNNKTTLMHYLSKVLSEKLPELLDFPKDLSSLELAAKIQLKSLAEEMQAINKGLEKVEQELTTSENDGPVSEIFRKGRNADALALYFGEDPARCPFEQVVTTLQNFVRLFMRSHEENCKQLDLEKKKALKEAEENCKQLDIEKKKAQKEAEENCKQLDLEKKKAQKEAEENCKLLDLQMKNAQMEAENKCKQLNLEKKKAQMEAEQKCKQLDLEKKKAQKDAEMEKTETIESENDRASRRESQNGRGSMKESANEKALINNSIKEREDIPLQSPTLPLQSPTQAARAK</sequence>
<dbReference type="AlphaFoldDB" id="A0AAV5DHX7"/>
<comment type="caution">
    <text evidence="5">The sequence shown here is derived from an EMBL/GenBank/DDBJ whole genome shotgun (WGS) entry which is preliminary data.</text>
</comment>
<dbReference type="InterPro" id="IPR042201">
    <property type="entry name" value="FH2_Formin_sf"/>
</dbReference>
<reference evidence="5" key="1">
    <citation type="journal article" date="2018" name="DNA Res.">
        <title>Multiple hybrid de novo genome assembly of finger millet, an orphan allotetraploid crop.</title>
        <authorList>
            <person name="Hatakeyama M."/>
            <person name="Aluri S."/>
            <person name="Balachadran M.T."/>
            <person name="Sivarajan S.R."/>
            <person name="Patrignani A."/>
            <person name="Gruter S."/>
            <person name="Poveda L."/>
            <person name="Shimizu-Inatsugi R."/>
            <person name="Baeten J."/>
            <person name="Francoijs K.J."/>
            <person name="Nataraja K.N."/>
            <person name="Reddy Y.A.N."/>
            <person name="Phadnis S."/>
            <person name="Ravikumar R.L."/>
            <person name="Schlapbach R."/>
            <person name="Sreeman S.M."/>
            <person name="Shimizu K.K."/>
        </authorList>
    </citation>
    <scope>NUCLEOTIDE SEQUENCE</scope>
</reference>
<feature type="domain" description="FH2" evidence="4">
    <location>
        <begin position="1"/>
        <end position="285"/>
    </location>
</feature>
<organism evidence="5 6">
    <name type="scientific">Eleusine coracana subsp. coracana</name>
    <dbReference type="NCBI Taxonomy" id="191504"/>
    <lineage>
        <taxon>Eukaryota</taxon>
        <taxon>Viridiplantae</taxon>
        <taxon>Streptophyta</taxon>
        <taxon>Embryophyta</taxon>
        <taxon>Tracheophyta</taxon>
        <taxon>Spermatophyta</taxon>
        <taxon>Magnoliopsida</taxon>
        <taxon>Liliopsida</taxon>
        <taxon>Poales</taxon>
        <taxon>Poaceae</taxon>
        <taxon>PACMAD clade</taxon>
        <taxon>Chloridoideae</taxon>
        <taxon>Cynodonteae</taxon>
        <taxon>Eleusininae</taxon>
        <taxon>Eleusine</taxon>
    </lineage>
</organism>
<keyword evidence="6" id="KW-1185">Reference proteome</keyword>
<dbReference type="Gene3D" id="1.20.58.2220">
    <property type="entry name" value="Formin, FH2 domain"/>
    <property type="match status" value="1"/>
</dbReference>
<comment type="similarity">
    <text evidence="1">Belongs to the formin-like family. Class-II subfamily.</text>
</comment>
<evidence type="ECO:0000256" key="1">
    <source>
        <dbReference type="ARBA" id="ARBA00006468"/>
    </source>
</evidence>
<reference evidence="5" key="2">
    <citation type="submission" date="2021-12" db="EMBL/GenBank/DDBJ databases">
        <title>Resequencing data analysis of finger millet.</title>
        <authorList>
            <person name="Hatakeyama M."/>
            <person name="Aluri S."/>
            <person name="Balachadran M.T."/>
            <person name="Sivarajan S.R."/>
            <person name="Poveda L."/>
            <person name="Shimizu-Inatsugi R."/>
            <person name="Schlapbach R."/>
            <person name="Sreeman S.M."/>
            <person name="Shimizu K.K."/>
        </authorList>
    </citation>
    <scope>NUCLEOTIDE SEQUENCE</scope>
</reference>
<feature type="compositionally biased region" description="Low complexity" evidence="3">
    <location>
        <begin position="368"/>
        <end position="386"/>
    </location>
</feature>
<dbReference type="SUPFAM" id="SSF101447">
    <property type="entry name" value="Formin homology 2 domain (FH2 domain)"/>
    <property type="match status" value="1"/>
</dbReference>
<dbReference type="EMBL" id="BQKI01000016">
    <property type="protein sequence ID" value="GJN09795.1"/>
    <property type="molecule type" value="Genomic_DNA"/>
</dbReference>
<gene>
    <name evidence="5" type="primary">ga27833</name>
    <name evidence="5" type="ORF">PR202_ga27833</name>
</gene>
<dbReference type="InterPro" id="IPR051144">
    <property type="entry name" value="Formin_homology_domain"/>
</dbReference>
<dbReference type="PANTHER" id="PTHR45733:SF8">
    <property type="entry name" value="FORMIN-J"/>
    <property type="match status" value="1"/>
</dbReference>
<feature type="coiled-coil region" evidence="2">
    <location>
        <begin position="138"/>
        <end position="165"/>
    </location>
</feature>
<proteinExistence type="inferred from homology"/>